<feature type="compositionally biased region" description="Polar residues" evidence="20">
    <location>
        <begin position="198"/>
        <end position="209"/>
    </location>
</feature>
<dbReference type="InterPro" id="IPR006935">
    <property type="entry name" value="Helicase/UvrB_N"/>
</dbReference>
<proteinExistence type="inferred from homology"/>
<accession>A0A851ZE03</accession>
<dbReference type="PANTHER" id="PTHR14074:SF14">
    <property type="entry name" value="INTERFERON-INDUCED HELICASE C DOMAIN-CONTAINING PROTEIN 1"/>
    <property type="match status" value="1"/>
</dbReference>
<dbReference type="GO" id="GO:0003724">
    <property type="term" value="F:RNA helicase activity"/>
    <property type="evidence" value="ECO:0007669"/>
    <property type="project" value="UniProtKB-EC"/>
</dbReference>
<dbReference type="PROSITE" id="PS51789">
    <property type="entry name" value="RLR_CTR"/>
    <property type="match status" value="1"/>
</dbReference>
<evidence type="ECO:0000256" key="14">
    <source>
        <dbReference type="ARBA" id="ARBA00022840"/>
    </source>
</evidence>
<evidence type="ECO:0000256" key="1">
    <source>
        <dbReference type="ARBA" id="ARBA00004496"/>
    </source>
</evidence>
<dbReference type="PROSITE" id="PS51192">
    <property type="entry name" value="HELICASE_ATP_BIND_1"/>
    <property type="match status" value="1"/>
</dbReference>
<dbReference type="Proteomes" id="UP000603627">
    <property type="component" value="Unassembled WGS sequence"/>
</dbReference>
<sequence length="1009" mass="115126">MAEGTRDERFLYMISCFRPRLKQFIQVQPVLDRLPSLSAEDRDRVRAAALQRGAAAGAEELLRAVERGPRGSGWIREFLQALEGGGCSLAACYANPSLSQLPSPAEEAEHDLCVHLVQLLHGTLVDRMRAPQVAEKCLQMELFQDEDVERIQTVTDNHGNRDGARELLSRIVQKKDWFSSFLIALRETQHEDLADDLSGNTGENKQNGMEQTTSEETEVTSQPGYVIEENLKQEENVGDSFSSENSLLETSIEKNSSDVSTGDGSVSNLNGNLEQSCTTSDSGMFPFYEDEVERRASPEPDLTLRDYQMEVAKPALNGENIIICLPTGSGKTRVAVYITKDHLDKKKRASEPGKVIVLVNKVPLVEQHLKREFGPFLKRWYQVIGLSGDSQLKISFPEVVRRNDVIISTAQILENSLLNASKEDEEIFFFPDFSLIIIDECHHTQKEGVYNNIMRRYLKEKMKNRKLAKENQPLIPQPQILGLTASPGVGGATSYSKAEEHILKICANLDACRIMTVEENASQLENQVKEPSKKIVIADDKKRDPFKERITEIMTEIQNYCQLHPKSEFGTQTYEQWVIREERRAAKEGKRRERVCAEHLKKYNDALQINDTIRMVDAYNHLNNFYKEEKSKKTIRSDDDDDDNAEPAVSKQDETDEFLIGLFIEKKKQLKELTSKPENENEKLTELRNTLMEEFTKTEEPRGIIFTKTRLSAKALFQWIKDNPKFEEVGIKAHYLIGAGHKSEMKPMTPNEQREVLDKFRCGNVNLLIATTVAEEGLDIKECNIVIRYGLVTNEIAMVQARGRARADESSYVLVASIGSGAVEREDVNTFREKMMYKAIQRVQKMPQEEYLNKIQNFQFQSIVEKQMKVVRDQRKTYKKNPSLIKFLCKNCSKPICSGEDIQVIEDMHHVSVKKDFQSLYHTRENKTLQDKHADYQTNGEIICKDCGQAWGNMMVHRGLDLPCLKIRNFVVVFADKKTTNNIFKKWGDLPIRFPSFDYAAHCPSSDED</sequence>
<dbReference type="SUPFAM" id="SSF47986">
    <property type="entry name" value="DEATH domain"/>
    <property type="match status" value="1"/>
</dbReference>
<dbReference type="GO" id="GO:0039530">
    <property type="term" value="P:MDA-5 signaling pathway"/>
    <property type="evidence" value="ECO:0007669"/>
    <property type="project" value="TreeGrafter"/>
</dbReference>
<evidence type="ECO:0000256" key="5">
    <source>
        <dbReference type="ARBA" id="ARBA00022499"/>
    </source>
</evidence>
<keyword evidence="8" id="KW-0479">Metal-binding</keyword>
<evidence type="ECO:0000256" key="6">
    <source>
        <dbReference type="ARBA" id="ARBA00022553"/>
    </source>
</evidence>
<evidence type="ECO:0000259" key="21">
    <source>
        <dbReference type="PROSITE" id="PS51192"/>
    </source>
</evidence>
<comment type="caution">
    <text evidence="24">The sequence shown here is derived from an EMBL/GenBank/DDBJ whole genome shotgun (WGS) entry which is preliminary data.</text>
</comment>
<dbReference type="InterPro" id="IPR031964">
    <property type="entry name" value="CARD_dom"/>
</dbReference>
<dbReference type="Pfam" id="PF00271">
    <property type="entry name" value="Helicase_C"/>
    <property type="match status" value="1"/>
</dbReference>
<dbReference type="EC" id="3.6.4.13" evidence="3"/>
<dbReference type="Gene3D" id="1.10.533.10">
    <property type="entry name" value="Death Domain, Fas"/>
    <property type="match status" value="2"/>
</dbReference>
<evidence type="ECO:0000256" key="4">
    <source>
        <dbReference type="ARBA" id="ARBA00022490"/>
    </source>
</evidence>
<feature type="domain" description="Helicase C-terminal" evidence="22">
    <location>
        <begin position="690"/>
        <end position="859"/>
    </location>
</feature>
<dbReference type="InterPro" id="IPR027417">
    <property type="entry name" value="P-loop_NTPase"/>
</dbReference>
<dbReference type="GO" id="GO:0005524">
    <property type="term" value="F:ATP binding"/>
    <property type="evidence" value="ECO:0007669"/>
    <property type="project" value="UniProtKB-KW"/>
</dbReference>
<keyword evidence="5" id="KW-1017">Isopeptide bond</keyword>
<comment type="similarity">
    <text evidence="2">Belongs to the helicase family. RLR subfamily.</text>
</comment>
<evidence type="ECO:0000256" key="20">
    <source>
        <dbReference type="SAM" id="MobiDB-lite"/>
    </source>
</evidence>
<feature type="domain" description="Helicase ATP-binding" evidence="21">
    <location>
        <begin position="312"/>
        <end position="505"/>
    </location>
</feature>
<dbReference type="GO" id="GO:0003725">
    <property type="term" value="F:double-stranded RNA binding"/>
    <property type="evidence" value="ECO:0007669"/>
    <property type="project" value="TreeGrafter"/>
</dbReference>
<protein>
    <recommendedName>
        <fullName evidence="3">RNA helicase</fullName>
        <ecNumber evidence="3">3.6.4.13</ecNumber>
    </recommendedName>
</protein>
<dbReference type="Pfam" id="PF11648">
    <property type="entry name" value="RIG-I_C-RD"/>
    <property type="match status" value="1"/>
</dbReference>
<keyword evidence="11" id="KW-0378">Hydrolase</keyword>
<comment type="catalytic activity">
    <reaction evidence="19">
        <text>ATP + H2O = ADP + phosphate + H(+)</text>
        <dbReference type="Rhea" id="RHEA:13065"/>
        <dbReference type="ChEBI" id="CHEBI:15377"/>
        <dbReference type="ChEBI" id="CHEBI:15378"/>
        <dbReference type="ChEBI" id="CHEBI:30616"/>
        <dbReference type="ChEBI" id="CHEBI:43474"/>
        <dbReference type="ChEBI" id="CHEBI:456216"/>
        <dbReference type="EC" id="3.6.4.13"/>
    </reaction>
    <physiologicalReaction direction="left-to-right" evidence="19">
        <dbReference type="Rhea" id="RHEA:13066"/>
    </physiologicalReaction>
</comment>
<evidence type="ECO:0000256" key="12">
    <source>
        <dbReference type="ARBA" id="ARBA00022806"/>
    </source>
</evidence>
<dbReference type="Pfam" id="PF16739">
    <property type="entry name" value="CARD_2"/>
    <property type="match status" value="2"/>
</dbReference>
<keyword evidence="17" id="KW-0694">RNA-binding</keyword>
<keyword evidence="4" id="KW-0963">Cytoplasm</keyword>
<dbReference type="GO" id="GO:0008270">
    <property type="term" value="F:zinc ion binding"/>
    <property type="evidence" value="ECO:0007669"/>
    <property type="project" value="TreeGrafter"/>
</dbReference>
<gene>
    <name evidence="24" type="primary">Ifih1</name>
    <name evidence="24" type="ORF">CALORN_R10050</name>
</gene>
<dbReference type="GO" id="GO:0005737">
    <property type="term" value="C:cytoplasm"/>
    <property type="evidence" value="ECO:0007669"/>
    <property type="project" value="UniProtKB-SubCell"/>
</dbReference>
<dbReference type="SUPFAM" id="SSF52540">
    <property type="entry name" value="P-loop containing nucleoside triphosphate hydrolases"/>
    <property type="match status" value="1"/>
</dbReference>
<evidence type="ECO:0000259" key="22">
    <source>
        <dbReference type="PROSITE" id="PS51194"/>
    </source>
</evidence>
<evidence type="ECO:0000313" key="24">
    <source>
        <dbReference type="EMBL" id="NXE58414.1"/>
    </source>
</evidence>
<keyword evidence="16" id="KW-0391">Immunity</keyword>
<dbReference type="SMART" id="SM00490">
    <property type="entry name" value="HELICc"/>
    <property type="match status" value="1"/>
</dbReference>
<feature type="region of interest" description="Disordered" evidence="20">
    <location>
        <begin position="193"/>
        <end position="224"/>
    </location>
</feature>
<dbReference type="InterPro" id="IPR001650">
    <property type="entry name" value="Helicase_C-like"/>
</dbReference>
<dbReference type="InterPro" id="IPR051363">
    <property type="entry name" value="RLR_Helicase"/>
</dbReference>
<comment type="subcellular location">
    <subcellularLocation>
        <location evidence="1">Cytoplasm</location>
    </subcellularLocation>
</comment>
<keyword evidence="7" id="KW-0399">Innate immunity</keyword>
<evidence type="ECO:0000256" key="11">
    <source>
        <dbReference type="ARBA" id="ARBA00022801"/>
    </source>
</evidence>
<evidence type="ECO:0000256" key="7">
    <source>
        <dbReference type="ARBA" id="ARBA00022588"/>
    </source>
</evidence>
<dbReference type="EMBL" id="WBNL01000001">
    <property type="protein sequence ID" value="NXE58414.1"/>
    <property type="molecule type" value="Genomic_DNA"/>
</dbReference>
<keyword evidence="15" id="KW-0832">Ubl conjugation</keyword>
<feature type="domain" description="RLR CTR" evidence="23">
    <location>
        <begin position="875"/>
        <end position="1004"/>
    </location>
</feature>
<evidence type="ECO:0000313" key="25">
    <source>
        <dbReference type="Proteomes" id="UP000603627"/>
    </source>
</evidence>
<dbReference type="FunFam" id="3.40.50.300:FF:000893">
    <property type="entry name" value="Interferon-induced with helicase C domain 1"/>
    <property type="match status" value="1"/>
</dbReference>
<keyword evidence="6" id="KW-0597">Phosphoprotein</keyword>
<evidence type="ECO:0000256" key="2">
    <source>
        <dbReference type="ARBA" id="ARBA00006866"/>
    </source>
</evidence>
<dbReference type="GO" id="GO:0003727">
    <property type="term" value="F:single-stranded RNA binding"/>
    <property type="evidence" value="ECO:0007669"/>
    <property type="project" value="TreeGrafter"/>
</dbReference>
<dbReference type="PANTHER" id="PTHR14074">
    <property type="entry name" value="HELICASE WITH DEATH DOMAIN-RELATED"/>
    <property type="match status" value="1"/>
</dbReference>
<keyword evidence="12" id="KW-0347">Helicase</keyword>
<dbReference type="Gene3D" id="3.40.50.300">
    <property type="entry name" value="P-loop containing nucleotide triphosphate hydrolases"/>
    <property type="match status" value="2"/>
</dbReference>
<dbReference type="InterPro" id="IPR041204">
    <property type="entry name" value="RIG-I-like_C"/>
</dbReference>
<dbReference type="PROSITE" id="PS51194">
    <property type="entry name" value="HELICASE_CTER"/>
    <property type="match status" value="1"/>
</dbReference>
<feature type="non-terminal residue" evidence="24">
    <location>
        <position position="1"/>
    </location>
</feature>
<feature type="non-terminal residue" evidence="24">
    <location>
        <position position="1009"/>
    </location>
</feature>
<dbReference type="InterPro" id="IPR011029">
    <property type="entry name" value="DEATH-like_dom_sf"/>
</dbReference>
<dbReference type="CDD" id="cd12090">
    <property type="entry name" value="MDA5_ID"/>
    <property type="match status" value="1"/>
</dbReference>
<dbReference type="InterPro" id="IPR021673">
    <property type="entry name" value="RLR_CTR"/>
</dbReference>
<evidence type="ECO:0000259" key="23">
    <source>
        <dbReference type="PROSITE" id="PS51789"/>
    </source>
</evidence>
<organism evidence="24 25">
    <name type="scientific">Calcarius ornatus</name>
    <name type="common">Chestnut-collared longspur</name>
    <dbReference type="NCBI Taxonomy" id="198940"/>
    <lineage>
        <taxon>Eukaryota</taxon>
        <taxon>Metazoa</taxon>
        <taxon>Chordata</taxon>
        <taxon>Craniata</taxon>
        <taxon>Vertebrata</taxon>
        <taxon>Euteleostomi</taxon>
        <taxon>Archelosauria</taxon>
        <taxon>Archosauria</taxon>
        <taxon>Dinosauria</taxon>
        <taxon>Saurischia</taxon>
        <taxon>Theropoda</taxon>
        <taxon>Coelurosauria</taxon>
        <taxon>Aves</taxon>
        <taxon>Neognathae</taxon>
        <taxon>Neoaves</taxon>
        <taxon>Telluraves</taxon>
        <taxon>Australaves</taxon>
        <taxon>Passeriformes</taxon>
        <taxon>Passeroidea</taxon>
        <taxon>Fringillidae</taxon>
        <taxon>Emberizinae</taxon>
        <taxon>Emberizini</taxon>
        <taxon>Calcarius</taxon>
    </lineage>
</organism>
<keyword evidence="13" id="KW-0862">Zinc</keyword>
<evidence type="ECO:0000256" key="19">
    <source>
        <dbReference type="ARBA" id="ARBA00049390"/>
    </source>
</evidence>
<evidence type="ECO:0000256" key="9">
    <source>
        <dbReference type="ARBA" id="ARBA00022737"/>
    </source>
</evidence>
<keyword evidence="25" id="KW-1185">Reference proteome</keyword>
<dbReference type="GO" id="GO:0140374">
    <property type="term" value="P:antiviral innate immune response"/>
    <property type="evidence" value="ECO:0007669"/>
    <property type="project" value="TreeGrafter"/>
</dbReference>
<evidence type="ECO:0000256" key="16">
    <source>
        <dbReference type="ARBA" id="ARBA00022859"/>
    </source>
</evidence>
<dbReference type="CDD" id="cd18802">
    <property type="entry name" value="SF2_C_dicer"/>
    <property type="match status" value="1"/>
</dbReference>
<dbReference type="GO" id="GO:0003677">
    <property type="term" value="F:DNA binding"/>
    <property type="evidence" value="ECO:0007669"/>
    <property type="project" value="InterPro"/>
</dbReference>
<dbReference type="CDD" id="cd15807">
    <property type="entry name" value="MDA5_C"/>
    <property type="match status" value="1"/>
</dbReference>
<dbReference type="GO" id="GO:0016787">
    <property type="term" value="F:hydrolase activity"/>
    <property type="evidence" value="ECO:0007669"/>
    <property type="project" value="UniProtKB-KW"/>
</dbReference>
<evidence type="ECO:0000256" key="3">
    <source>
        <dbReference type="ARBA" id="ARBA00012552"/>
    </source>
</evidence>
<dbReference type="InterPro" id="IPR014001">
    <property type="entry name" value="Helicase_ATP-bd"/>
</dbReference>
<dbReference type="Gene3D" id="1.20.1320.30">
    <property type="match status" value="1"/>
</dbReference>
<evidence type="ECO:0000256" key="10">
    <source>
        <dbReference type="ARBA" id="ARBA00022741"/>
    </source>
</evidence>
<keyword evidence="9" id="KW-0677">Repeat</keyword>
<dbReference type="Pfam" id="PF04851">
    <property type="entry name" value="ResIII"/>
    <property type="match status" value="1"/>
</dbReference>
<keyword evidence="14" id="KW-0067">ATP-binding</keyword>
<feature type="region of interest" description="Disordered" evidence="20">
    <location>
        <begin position="630"/>
        <end position="651"/>
    </location>
</feature>
<dbReference type="Gene3D" id="2.170.150.30">
    <property type="entry name" value="RIG-I-like receptor, C-terminal regulatory domain"/>
    <property type="match status" value="1"/>
</dbReference>
<dbReference type="InterPro" id="IPR038557">
    <property type="entry name" value="RLR_C_sf"/>
</dbReference>
<evidence type="ECO:0000256" key="13">
    <source>
        <dbReference type="ARBA" id="ARBA00022833"/>
    </source>
</evidence>
<evidence type="ECO:0000256" key="17">
    <source>
        <dbReference type="ARBA" id="ARBA00022884"/>
    </source>
</evidence>
<evidence type="ECO:0000256" key="8">
    <source>
        <dbReference type="ARBA" id="ARBA00022723"/>
    </source>
</evidence>
<dbReference type="SMART" id="SM00487">
    <property type="entry name" value="DEXDc"/>
    <property type="match status" value="1"/>
</dbReference>
<dbReference type="AlphaFoldDB" id="A0A851ZE03"/>
<dbReference type="Pfam" id="PF18119">
    <property type="entry name" value="RIG-I_C"/>
    <property type="match status" value="1"/>
</dbReference>
<keyword evidence="10" id="KW-0547">Nucleotide-binding</keyword>
<evidence type="ECO:0000256" key="15">
    <source>
        <dbReference type="ARBA" id="ARBA00022843"/>
    </source>
</evidence>
<keyword evidence="18" id="KW-0051">Antiviral defense</keyword>
<reference evidence="24" key="1">
    <citation type="submission" date="2019-09" db="EMBL/GenBank/DDBJ databases">
        <title>Bird 10,000 Genomes (B10K) Project - Family phase.</title>
        <authorList>
            <person name="Zhang G."/>
        </authorList>
    </citation>
    <scope>NUCLEOTIDE SEQUENCE</scope>
    <source>
        <strain evidence="24">B10K-DU-015-28</strain>
        <tissue evidence="24">Muscle</tissue>
    </source>
</reference>
<evidence type="ECO:0000256" key="18">
    <source>
        <dbReference type="ARBA" id="ARBA00023118"/>
    </source>
</evidence>
<name>A0A851ZE03_CALOR</name>